<reference evidence="2" key="1">
    <citation type="submission" date="2020-05" db="EMBL/GenBank/DDBJ databases">
        <authorList>
            <person name="Chiriac C."/>
            <person name="Salcher M."/>
            <person name="Ghai R."/>
            <person name="Kavagutti S V."/>
        </authorList>
    </citation>
    <scope>NUCLEOTIDE SEQUENCE</scope>
</reference>
<protein>
    <submittedName>
        <fullName evidence="2">Unannotated protein</fullName>
    </submittedName>
</protein>
<dbReference type="InterPro" id="IPR000073">
    <property type="entry name" value="AB_hydrolase_1"/>
</dbReference>
<dbReference type="InterPro" id="IPR029058">
    <property type="entry name" value="AB_hydrolase_fold"/>
</dbReference>
<evidence type="ECO:0000259" key="1">
    <source>
        <dbReference type="Pfam" id="PF00561"/>
    </source>
</evidence>
<dbReference type="EMBL" id="CAEZSU010000254">
    <property type="protein sequence ID" value="CAB4565510.1"/>
    <property type="molecule type" value="Genomic_DNA"/>
</dbReference>
<sequence length="264" mass="28855">MPTEHLNGIDLHWEQAGEGPRLLMFNGSGSTIERMRPLFDVLATQFDVVLHDQRGLGRTEIPEGPYSMADYAADAIALVDFLGWETFNVIGISFGGMVAQEFAVTAPERVERLALLCTSPGGEGGSSYPLHKIRSMDAAERAAVSMTIMDTRFTPEWLDEHPSDRLFVDGISGQYGAKAGSEAERGEIEQLNARSVHDVWDRLDRISAPTFIGAGRYDGIAPLSNSEAMAQRIPNSELHVYEGGHGFFAQDATAFPDIFSFLAS</sequence>
<dbReference type="Gene3D" id="3.40.50.1820">
    <property type="entry name" value="alpha/beta hydrolase"/>
    <property type="match status" value="1"/>
</dbReference>
<gene>
    <name evidence="2" type="ORF">UFOPK1495_01758</name>
</gene>
<feature type="domain" description="AB hydrolase-1" evidence="1">
    <location>
        <begin position="20"/>
        <end position="249"/>
    </location>
</feature>
<dbReference type="PRINTS" id="PR00111">
    <property type="entry name" value="ABHYDROLASE"/>
</dbReference>
<dbReference type="InterPro" id="IPR050471">
    <property type="entry name" value="AB_hydrolase"/>
</dbReference>
<evidence type="ECO:0000313" key="2">
    <source>
        <dbReference type="EMBL" id="CAB4565510.1"/>
    </source>
</evidence>
<dbReference type="Pfam" id="PF00561">
    <property type="entry name" value="Abhydrolase_1"/>
    <property type="match status" value="1"/>
</dbReference>
<proteinExistence type="predicted"/>
<organism evidence="2">
    <name type="scientific">freshwater metagenome</name>
    <dbReference type="NCBI Taxonomy" id="449393"/>
    <lineage>
        <taxon>unclassified sequences</taxon>
        <taxon>metagenomes</taxon>
        <taxon>ecological metagenomes</taxon>
    </lineage>
</organism>
<accession>A0A6J6DMS6</accession>
<dbReference type="PANTHER" id="PTHR43433">
    <property type="entry name" value="HYDROLASE, ALPHA/BETA FOLD FAMILY PROTEIN"/>
    <property type="match status" value="1"/>
</dbReference>
<dbReference type="PANTHER" id="PTHR43433:SF10">
    <property type="entry name" value="AB HYDROLASE-1 DOMAIN-CONTAINING PROTEIN"/>
    <property type="match status" value="1"/>
</dbReference>
<dbReference type="SUPFAM" id="SSF53474">
    <property type="entry name" value="alpha/beta-Hydrolases"/>
    <property type="match status" value="1"/>
</dbReference>
<name>A0A6J6DMS6_9ZZZZ</name>
<dbReference type="AlphaFoldDB" id="A0A6J6DMS6"/>